<feature type="domain" description="Hemerythrin-like" evidence="4">
    <location>
        <begin position="402"/>
        <end position="543"/>
    </location>
</feature>
<dbReference type="InterPro" id="IPR011251">
    <property type="entry name" value="Luciferase-like_dom"/>
</dbReference>
<keyword evidence="5" id="KW-0503">Monooxygenase</keyword>
<dbReference type="InterPro" id="IPR012312">
    <property type="entry name" value="Hemerythrin-like"/>
</dbReference>
<dbReference type="EMBL" id="PVMZ01000013">
    <property type="protein sequence ID" value="PRX18387.1"/>
    <property type="molecule type" value="Genomic_DNA"/>
</dbReference>
<dbReference type="PANTHER" id="PTHR43244:SF1">
    <property type="entry name" value="5,10-METHYLENETETRAHYDROMETHANOPTERIN REDUCTASE"/>
    <property type="match status" value="1"/>
</dbReference>
<dbReference type="InterPro" id="IPR050564">
    <property type="entry name" value="F420-G6PD/mer"/>
</dbReference>
<dbReference type="Pfam" id="PF00296">
    <property type="entry name" value="Bac_luciferase"/>
    <property type="match status" value="1"/>
</dbReference>
<dbReference type="Gene3D" id="1.20.120.520">
    <property type="entry name" value="nmb1532 protein domain like"/>
    <property type="match status" value="1"/>
</dbReference>
<evidence type="ECO:0000259" key="3">
    <source>
        <dbReference type="Pfam" id="PF00296"/>
    </source>
</evidence>
<dbReference type="CDD" id="cd01097">
    <property type="entry name" value="Tetrahydromethanopterin_reductase"/>
    <property type="match status" value="1"/>
</dbReference>
<evidence type="ECO:0000313" key="5">
    <source>
        <dbReference type="EMBL" id="PRX18387.1"/>
    </source>
</evidence>
<dbReference type="Proteomes" id="UP000239415">
    <property type="component" value="Unassembled WGS sequence"/>
</dbReference>
<protein>
    <submittedName>
        <fullName evidence="5">Alkanesulfonate monooxygenase SsuD/methylene tetrahydromethanopterin reductase-like flavin-dependent oxidoreductase (Luciferase family)</fullName>
    </submittedName>
</protein>
<keyword evidence="1" id="KW-0560">Oxidoreductase</keyword>
<feature type="region of interest" description="Disordered" evidence="2">
    <location>
        <begin position="290"/>
        <end position="392"/>
    </location>
</feature>
<dbReference type="GO" id="GO:0004497">
    <property type="term" value="F:monooxygenase activity"/>
    <property type="evidence" value="ECO:0007669"/>
    <property type="project" value="UniProtKB-KW"/>
</dbReference>
<name>A0A2T0K5Z5_9ACTN</name>
<evidence type="ECO:0000259" key="4">
    <source>
        <dbReference type="Pfam" id="PF01814"/>
    </source>
</evidence>
<evidence type="ECO:0000256" key="2">
    <source>
        <dbReference type="SAM" id="MobiDB-lite"/>
    </source>
</evidence>
<feature type="compositionally biased region" description="Basic and acidic residues" evidence="2">
    <location>
        <begin position="302"/>
        <end position="335"/>
    </location>
</feature>
<dbReference type="PANTHER" id="PTHR43244">
    <property type="match status" value="1"/>
</dbReference>
<dbReference type="Gene3D" id="3.20.20.30">
    <property type="entry name" value="Luciferase-like domain"/>
    <property type="match status" value="1"/>
</dbReference>
<evidence type="ECO:0000313" key="6">
    <source>
        <dbReference type="Proteomes" id="UP000239415"/>
    </source>
</evidence>
<reference evidence="5 6" key="1">
    <citation type="submission" date="2018-03" db="EMBL/GenBank/DDBJ databases">
        <title>Genomic Encyclopedia of Archaeal and Bacterial Type Strains, Phase II (KMG-II): from individual species to whole genera.</title>
        <authorList>
            <person name="Goeker M."/>
        </authorList>
    </citation>
    <scope>NUCLEOTIDE SEQUENCE [LARGE SCALE GENOMIC DNA]</scope>
    <source>
        <strain evidence="5 6">DSM 43146</strain>
    </source>
</reference>
<dbReference type="OrthoDB" id="9775082at2"/>
<dbReference type="SUPFAM" id="SSF51679">
    <property type="entry name" value="Bacterial luciferase-like"/>
    <property type="match status" value="1"/>
</dbReference>
<dbReference type="AlphaFoldDB" id="A0A2T0K5Z5"/>
<accession>A0A2T0K5Z5</accession>
<dbReference type="InterPro" id="IPR036661">
    <property type="entry name" value="Luciferase-like_sf"/>
</dbReference>
<evidence type="ECO:0000256" key="1">
    <source>
        <dbReference type="ARBA" id="ARBA00023002"/>
    </source>
</evidence>
<gene>
    <name evidence="5" type="ORF">CLV67_113221</name>
</gene>
<sequence>MSDYGHPLQFGSFITPTAGDPTRVVALTVLAEQAGLDLVTYQDHPYQPGFLDTWTLLSYAAARTDRVHLAANVTNLPLRPPAVLARSVASLDLLSGGRIELGLGAGAFWDAIEAMGTTRLTAGQAVRALEEGIDVIRQLWDTGARGGVRVDGEFHRVVGAKRGPAPAHDVGIWLGAYKPRMLALTGRRADGWLPSLAYLQDGDLAAGNRIIDEATLEAGRKPADVRRLLNIGGRFTDIGRGPLQGPAEQWAEELTDLALTDGIGTFILATDDPDDLRRFAAEVAPAVREAVAAERSGSTATRQEREGTTATRQEREGTTATRQERESTTATRQERPGSINTGPTSAPVRVAGRSPFTVAPTKDDGVRRSSTVVWDEQARPTGPTPDPERTYTPRELANGRHLIEVHDGLRGELAQIHDLIDQVEAGRIDVGTARSHINTMTMRQNNWTLGTYCESYCRIVTTHHTIEDRSLFPHLRRSDPRLAPVVDRLEQEHHVIHEVLEGVDKALVEMVSGPGGTAGLRAAVDLLTDTLLSHLAYEERELIEPLARLGAQ</sequence>
<proteinExistence type="predicted"/>
<dbReference type="CDD" id="cd12108">
    <property type="entry name" value="Hr-like"/>
    <property type="match status" value="1"/>
</dbReference>
<dbReference type="GO" id="GO:0016705">
    <property type="term" value="F:oxidoreductase activity, acting on paired donors, with incorporation or reduction of molecular oxygen"/>
    <property type="evidence" value="ECO:0007669"/>
    <property type="project" value="InterPro"/>
</dbReference>
<feature type="domain" description="Luciferase-like" evidence="3">
    <location>
        <begin position="16"/>
        <end position="229"/>
    </location>
</feature>
<comment type="caution">
    <text evidence="5">The sequence shown here is derived from an EMBL/GenBank/DDBJ whole genome shotgun (WGS) entry which is preliminary data.</text>
</comment>
<organism evidence="5 6">
    <name type="scientific">Actinoplanes italicus</name>
    <dbReference type="NCBI Taxonomy" id="113567"/>
    <lineage>
        <taxon>Bacteria</taxon>
        <taxon>Bacillati</taxon>
        <taxon>Actinomycetota</taxon>
        <taxon>Actinomycetes</taxon>
        <taxon>Micromonosporales</taxon>
        <taxon>Micromonosporaceae</taxon>
        <taxon>Actinoplanes</taxon>
    </lineage>
</organism>
<dbReference type="Pfam" id="PF01814">
    <property type="entry name" value="Hemerythrin"/>
    <property type="match status" value="1"/>
</dbReference>
<dbReference type="RefSeq" id="WP_106324115.1">
    <property type="nucleotide sequence ID" value="NZ_BOMO01000102.1"/>
</dbReference>
<keyword evidence="6" id="KW-1185">Reference proteome</keyword>